<dbReference type="KEGG" id="pmt:PMT_1140"/>
<keyword evidence="1" id="KW-0808">Transferase</keyword>
<evidence type="ECO:0000313" key="1">
    <source>
        <dbReference type="EMBL" id="CAE21315.1"/>
    </source>
</evidence>
<name>Q7TUV1_PROMM</name>
<evidence type="ECO:0000313" key="2">
    <source>
        <dbReference type="Proteomes" id="UP000001423"/>
    </source>
</evidence>
<keyword evidence="2" id="KW-1185">Reference proteome</keyword>
<sequence>MENAVVSYEEDIRLHGNHSLDSEVKLMLEAEDVVFQYDPIEGNPGKLLFGQSIVSVGADTQGNILSFICPQRSFNPSLLGYTLNLTGEVEIGQVGGGIDTVTGEENIYGDEVKCLFWGNITTPNGSSYGFTKDEAAFIPIRDNDNSRAC</sequence>
<gene>
    <name evidence="1" type="ordered locus">PMT_1140</name>
</gene>
<dbReference type="HOGENOM" id="CLU_1748035_0_0_3"/>
<dbReference type="Proteomes" id="UP000001423">
    <property type="component" value="Chromosome"/>
</dbReference>
<reference evidence="1 2" key="1">
    <citation type="journal article" date="2003" name="Nature">
        <title>Genome divergence in two Prochlorococcus ecotypes reflects oceanic niche differentiation.</title>
        <authorList>
            <person name="Rocap G."/>
            <person name="Larimer F.W."/>
            <person name="Lamerdin J.E."/>
            <person name="Malfatti S."/>
            <person name="Chain P."/>
            <person name="Ahlgren N.A."/>
            <person name="Arellano A."/>
            <person name="Coleman M."/>
            <person name="Hauser L."/>
            <person name="Hess W.R."/>
            <person name="Johnson Z.I."/>
            <person name="Land M.L."/>
            <person name="Lindell D."/>
            <person name="Post A.F."/>
            <person name="Regala W."/>
            <person name="Shah M."/>
            <person name="Shaw S.L."/>
            <person name="Steglich C."/>
            <person name="Sullivan M.B."/>
            <person name="Ting C.S."/>
            <person name="Tolonen A."/>
            <person name="Webb E.A."/>
            <person name="Zinser E.R."/>
            <person name="Chisholm S.W."/>
        </authorList>
    </citation>
    <scope>NUCLEOTIDE SEQUENCE [LARGE SCALE GENOMIC DNA]</scope>
    <source>
        <strain evidence="2">MIT 9313</strain>
    </source>
</reference>
<accession>Q7TUV1</accession>
<proteinExistence type="predicted"/>
<keyword evidence="1" id="KW-0418">Kinase</keyword>
<dbReference type="AlphaFoldDB" id="Q7TUV1"/>
<dbReference type="eggNOG" id="ENOG5030RT0">
    <property type="taxonomic scope" value="Bacteria"/>
</dbReference>
<protein>
    <submittedName>
        <fullName evidence="1">Possible Protein kinase C terminal domain</fullName>
    </submittedName>
</protein>
<organism evidence="1 2">
    <name type="scientific">Prochlorococcus marinus (strain MIT 9313)</name>
    <dbReference type="NCBI Taxonomy" id="74547"/>
    <lineage>
        <taxon>Bacteria</taxon>
        <taxon>Bacillati</taxon>
        <taxon>Cyanobacteriota</taxon>
        <taxon>Cyanophyceae</taxon>
        <taxon>Synechococcales</taxon>
        <taxon>Prochlorococcaceae</taxon>
        <taxon>Prochlorococcus</taxon>
    </lineage>
</organism>
<dbReference type="GO" id="GO:0016301">
    <property type="term" value="F:kinase activity"/>
    <property type="evidence" value="ECO:0007669"/>
    <property type="project" value="UniProtKB-KW"/>
</dbReference>
<dbReference type="RefSeq" id="WP_011130512.1">
    <property type="nucleotide sequence ID" value="NC_005071.1"/>
</dbReference>
<dbReference type="EMBL" id="BX548175">
    <property type="protein sequence ID" value="CAE21315.1"/>
    <property type="molecule type" value="Genomic_DNA"/>
</dbReference>